<evidence type="ECO:0000313" key="4">
    <source>
        <dbReference type="Proteomes" id="UP000236333"/>
    </source>
</evidence>
<dbReference type="OrthoDB" id="528995at2759"/>
<dbReference type="EMBL" id="PGGS01000427">
    <property type="protein sequence ID" value="PNH04073.1"/>
    <property type="molecule type" value="Genomic_DNA"/>
</dbReference>
<feature type="chain" id="PRO_5014461161" evidence="2">
    <location>
        <begin position="24"/>
        <end position="325"/>
    </location>
</feature>
<accession>A0A2J7ZUX1</accession>
<dbReference type="PANTHER" id="PTHR24216:SF65">
    <property type="entry name" value="PAXILLIN-LIKE PROTEIN 1"/>
    <property type="match status" value="1"/>
</dbReference>
<evidence type="ECO:0000256" key="1">
    <source>
        <dbReference type="SAM" id="MobiDB-lite"/>
    </source>
</evidence>
<sequence>MRGYPAVAAAILALALAASGASATRGLATFIVKDHFRYEVHNAISRELRTYDEAVAFCRHKGGELSPSDDCDGSAAAVRFLTWSRLDTCWVNKPPVLEHGRRCHLLSQQGTPLLQGCDQKVSFVCRFPEMSTTASYAPSPPSPKPPSPKPPSPKPPSPKPPSPKPPSPKPPSPKPPSPKPPSPKPPSPKPPSPKPPSPKPPSPKPPSPKPPSPKPPSPKPPSPKPPSPMLPPFEGIFKKEDANMFCVDRGYKAVPCDDPNLYKAAETTCQSSKFPASVPQLDCWVDSPGISNDTCAFIPGNPAVQGKITGNCGKLMHAVCFKVVL</sequence>
<dbReference type="PRINTS" id="PR01217">
    <property type="entry name" value="PRICHEXTENSN"/>
</dbReference>
<dbReference type="InterPro" id="IPR016187">
    <property type="entry name" value="CTDL_fold"/>
</dbReference>
<feature type="compositionally biased region" description="Pro residues" evidence="1">
    <location>
        <begin position="138"/>
        <end position="231"/>
    </location>
</feature>
<dbReference type="PANTHER" id="PTHR24216">
    <property type="entry name" value="PAXILLIN-RELATED"/>
    <property type="match status" value="1"/>
</dbReference>
<organism evidence="3 4">
    <name type="scientific">Tetrabaena socialis</name>
    <dbReference type="NCBI Taxonomy" id="47790"/>
    <lineage>
        <taxon>Eukaryota</taxon>
        <taxon>Viridiplantae</taxon>
        <taxon>Chlorophyta</taxon>
        <taxon>core chlorophytes</taxon>
        <taxon>Chlorophyceae</taxon>
        <taxon>CS clade</taxon>
        <taxon>Chlamydomonadales</taxon>
        <taxon>Tetrabaenaceae</taxon>
        <taxon>Tetrabaena</taxon>
    </lineage>
</organism>
<feature type="signal peptide" evidence="2">
    <location>
        <begin position="1"/>
        <end position="23"/>
    </location>
</feature>
<proteinExistence type="predicted"/>
<name>A0A2J7ZUX1_9CHLO</name>
<evidence type="ECO:0000313" key="3">
    <source>
        <dbReference type="EMBL" id="PNH04073.1"/>
    </source>
</evidence>
<keyword evidence="2" id="KW-0732">Signal</keyword>
<dbReference type="SUPFAM" id="SSF56436">
    <property type="entry name" value="C-type lectin-like"/>
    <property type="match status" value="1"/>
</dbReference>
<keyword evidence="4" id="KW-1185">Reference proteome</keyword>
<protein>
    <submittedName>
        <fullName evidence="3">Agglutinin receptor</fullName>
    </submittedName>
</protein>
<gene>
    <name evidence="3" type="ORF">TSOC_009804</name>
</gene>
<keyword evidence="3" id="KW-0675">Receptor</keyword>
<feature type="region of interest" description="Disordered" evidence="1">
    <location>
        <begin position="132"/>
        <end position="235"/>
    </location>
</feature>
<comment type="caution">
    <text evidence="3">The sequence shown here is derived from an EMBL/GenBank/DDBJ whole genome shotgun (WGS) entry which is preliminary data.</text>
</comment>
<reference evidence="3 4" key="1">
    <citation type="journal article" date="2017" name="Mol. Biol. Evol.">
        <title>The 4-celled Tetrabaena socialis nuclear genome reveals the essential components for genetic control of cell number at the origin of multicellularity in the volvocine lineage.</title>
        <authorList>
            <person name="Featherston J."/>
            <person name="Arakaki Y."/>
            <person name="Hanschen E.R."/>
            <person name="Ferris P.J."/>
            <person name="Michod R.E."/>
            <person name="Olson B.J.S.C."/>
            <person name="Nozaki H."/>
            <person name="Durand P.M."/>
        </authorList>
    </citation>
    <scope>NUCLEOTIDE SEQUENCE [LARGE SCALE GENOMIC DNA]</scope>
    <source>
        <strain evidence="3 4">NIES-571</strain>
    </source>
</reference>
<dbReference type="AlphaFoldDB" id="A0A2J7ZUX1"/>
<evidence type="ECO:0000256" key="2">
    <source>
        <dbReference type="SAM" id="SignalP"/>
    </source>
</evidence>
<dbReference type="Proteomes" id="UP000236333">
    <property type="component" value="Unassembled WGS sequence"/>
</dbReference>